<keyword evidence="3" id="KW-1185">Reference proteome</keyword>
<gene>
    <name evidence="2" type="ORF">AMTR_s00043p00171420</name>
</gene>
<evidence type="ECO:0000313" key="3">
    <source>
        <dbReference type="Proteomes" id="UP000017836"/>
    </source>
</evidence>
<dbReference type="Proteomes" id="UP000017836">
    <property type="component" value="Unassembled WGS sequence"/>
</dbReference>
<accession>W1PYZ4</accession>
<dbReference type="Gramene" id="ERN12755">
    <property type="protein sequence ID" value="ERN12755"/>
    <property type="gene ID" value="AMTR_s00043p00171420"/>
</dbReference>
<feature type="region of interest" description="Disordered" evidence="1">
    <location>
        <begin position="1"/>
        <end position="95"/>
    </location>
</feature>
<organism evidence="2 3">
    <name type="scientific">Amborella trichopoda</name>
    <dbReference type="NCBI Taxonomy" id="13333"/>
    <lineage>
        <taxon>Eukaryota</taxon>
        <taxon>Viridiplantae</taxon>
        <taxon>Streptophyta</taxon>
        <taxon>Embryophyta</taxon>
        <taxon>Tracheophyta</taxon>
        <taxon>Spermatophyta</taxon>
        <taxon>Magnoliopsida</taxon>
        <taxon>Amborellales</taxon>
        <taxon>Amborellaceae</taxon>
        <taxon>Amborella</taxon>
    </lineage>
</organism>
<proteinExistence type="predicted"/>
<name>W1PYZ4_AMBTC</name>
<feature type="compositionally biased region" description="Basic and acidic residues" evidence="1">
    <location>
        <begin position="16"/>
        <end position="47"/>
    </location>
</feature>
<dbReference type="EMBL" id="KI392605">
    <property type="protein sequence ID" value="ERN12755.1"/>
    <property type="molecule type" value="Genomic_DNA"/>
</dbReference>
<dbReference type="AlphaFoldDB" id="W1PYZ4"/>
<feature type="compositionally biased region" description="Basic and acidic residues" evidence="1">
    <location>
        <begin position="53"/>
        <end position="62"/>
    </location>
</feature>
<protein>
    <submittedName>
        <fullName evidence="2">Uncharacterized protein</fullName>
    </submittedName>
</protein>
<sequence length="95" mass="10090">MREEESRASTSGGGEKVSRNDDPAKAAVTRKEAEQGKWPDGERRESEEGCFLKTEDKDKSPTDTEAGVGEAQEGGYSKEGAGSPSLACPPQDTGR</sequence>
<evidence type="ECO:0000313" key="2">
    <source>
        <dbReference type="EMBL" id="ERN12755.1"/>
    </source>
</evidence>
<reference evidence="3" key="1">
    <citation type="journal article" date="2013" name="Science">
        <title>The Amborella genome and the evolution of flowering plants.</title>
        <authorList>
            <consortium name="Amborella Genome Project"/>
        </authorList>
    </citation>
    <scope>NUCLEOTIDE SEQUENCE [LARGE SCALE GENOMIC DNA]</scope>
</reference>
<evidence type="ECO:0000256" key="1">
    <source>
        <dbReference type="SAM" id="MobiDB-lite"/>
    </source>
</evidence>
<dbReference type="HOGENOM" id="CLU_2375621_0_0_1"/>